<accession>A0A2G1DKV1</accession>
<protein>
    <submittedName>
        <fullName evidence="4">Epimerase, PhzC/PhzF family</fullName>
    </submittedName>
    <submittedName>
        <fullName evidence="5">Phenazine biosynthesis protein PhzF</fullName>
    </submittedName>
</protein>
<reference evidence="5 6" key="1">
    <citation type="submission" date="2017-09" db="EMBL/GenBank/DDBJ databases">
        <title>Arcobacter canalis sp. nov., a new species isolated from a water canal contaminated with urban sewage.</title>
        <authorList>
            <person name="Perez-Cataluna A."/>
            <person name="Salas-Masso N."/>
            <person name="Figueras M.J."/>
        </authorList>
    </citation>
    <scope>NUCLEOTIDE SEQUENCE [LARGE SCALE GENOMIC DNA]</scope>
    <source>
        <strain evidence="5 6">F98-3</strain>
    </source>
</reference>
<name>A0A2G1DKV1_9BACT</name>
<dbReference type="Proteomes" id="UP000262712">
    <property type="component" value="Chromosome"/>
</dbReference>
<dbReference type="EMBL" id="NXFY01000002">
    <property type="protein sequence ID" value="PHO19117.1"/>
    <property type="molecule type" value="Genomic_DNA"/>
</dbReference>
<keyword evidence="2" id="KW-0413">Isomerase</keyword>
<sequence length="264" mass="30109">MKLKIDIVDAFTDELFKGNQAAVIILNEWIDESLMQNIAIENNLSETAFLVQDEHEVYHIRWFSPICEIDFCGHATLASSHILFNENKQLNNLTFFAKAIGEFEVKKVDDLIQMDFPNRKPEILNEIPTEIIEGLSITPIEVYKSSQAYFAIYENKDDVLNVTYKNEILKELAPFDVVVTSMDNSNKYDFISRYFWPANGGDEDPVTGSIHAGLAPLWKDKLNKNKFVALQASKRTGVLFCEVKENRVLISGKAISYLQGFIEI</sequence>
<dbReference type="InterPro" id="IPR003719">
    <property type="entry name" value="Phenazine_PhzF-like"/>
</dbReference>
<organism evidence="5 6">
    <name type="scientific">Malaciobacter molluscorum LMG 25693</name>
    <dbReference type="NCBI Taxonomy" id="870501"/>
    <lineage>
        <taxon>Bacteria</taxon>
        <taxon>Pseudomonadati</taxon>
        <taxon>Campylobacterota</taxon>
        <taxon>Epsilonproteobacteria</taxon>
        <taxon>Campylobacterales</taxon>
        <taxon>Arcobacteraceae</taxon>
        <taxon>Malaciobacter</taxon>
    </lineage>
</organism>
<dbReference type="GO" id="GO:0016853">
    <property type="term" value="F:isomerase activity"/>
    <property type="evidence" value="ECO:0007669"/>
    <property type="project" value="UniProtKB-KW"/>
</dbReference>
<dbReference type="Pfam" id="PF02567">
    <property type="entry name" value="PhzC-PhzF"/>
    <property type="match status" value="1"/>
</dbReference>
<dbReference type="EMBL" id="CP032098">
    <property type="protein sequence ID" value="AXX92700.1"/>
    <property type="molecule type" value="Genomic_DNA"/>
</dbReference>
<feature type="active site" evidence="3">
    <location>
        <position position="46"/>
    </location>
</feature>
<dbReference type="AlphaFoldDB" id="A0A2G1DKV1"/>
<dbReference type="SUPFAM" id="SSF54506">
    <property type="entry name" value="Diaminopimelate epimerase-like"/>
    <property type="match status" value="1"/>
</dbReference>
<dbReference type="Gene3D" id="3.10.310.10">
    <property type="entry name" value="Diaminopimelate Epimerase, Chain A, domain 1"/>
    <property type="match status" value="2"/>
</dbReference>
<evidence type="ECO:0000313" key="6">
    <source>
        <dbReference type="Proteomes" id="UP000221222"/>
    </source>
</evidence>
<dbReference type="GO" id="GO:0005737">
    <property type="term" value="C:cytoplasm"/>
    <property type="evidence" value="ECO:0007669"/>
    <property type="project" value="TreeGrafter"/>
</dbReference>
<dbReference type="PIRSF" id="PIRSF016184">
    <property type="entry name" value="PhzC_PhzF"/>
    <property type="match status" value="1"/>
</dbReference>
<proteinExistence type="inferred from homology"/>
<dbReference type="Proteomes" id="UP000221222">
    <property type="component" value="Unassembled WGS sequence"/>
</dbReference>
<reference evidence="4 7" key="2">
    <citation type="submission" date="2018-08" db="EMBL/GenBank/DDBJ databases">
        <title>Complete genome of the Arcobacter molluscorum type strain LMG 25693.</title>
        <authorList>
            <person name="Miller W.G."/>
            <person name="Yee E."/>
            <person name="Bono J.L."/>
        </authorList>
    </citation>
    <scope>NUCLEOTIDE SEQUENCE [LARGE SCALE GENOMIC DNA]</scope>
    <source>
        <strain evidence="4 7">CECT 7696</strain>
    </source>
</reference>
<evidence type="ECO:0000256" key="1">
    <source>
        <dbReference type="ARBA" id="ARBA00008270"/>
    </source>
</evidence>
<evidence type="ECO:0000313" key="5">
    <source>
        <dbReference type="EMBL" id="PHO19117.1"/>
    </source>
</evidence>
<dbReference type="PANTHER" id="PTHR13774:SF17">
    <property type="entry name" value="PHENAZINE BIOSYNTHESIS-LIKE DOMAIN-CONTAINING PROTEIN"/>
    <property type="match status" value="1"/>
</dbReference>
<evidence type="ECO:0000256" key="2">
    <source>
        <dbReference type="ARBA" id="ARBA00023235"/>
    </source>
</evidence>
<dbReference type="NCBIfam" id="TIGR00654">
    <property type="entry name" value="PhzF_family"/>
    <property type="match status" value="1"/>
</dbReference>
<evidence type="ECO:0000313" key="7">
    <source>
        <dbReference type="Proteomes" id="UP000262712"/>
    </source>
</evidence>
<evidence type="ECO:0000313" key="4">
    <source>
        <dbReference type="EMBL" id="AXX92700.1"/>
    </source>
</evidence>
<dbReference type="RefSeq" id="WP_099341477.1">
    <property type="nucleotide sequence ID" value="NZ_CP032098.1"/>
</dbReference>
<keyword evidence="6" id="KW-1185">Reference proteome</keyword>
<evidence type="ECO:0000256" key="3">
    <source>
        <dbReference type="PIRSR" id="PIRSR016184-1"/>
    </source>
</evidence>
<gene>
    <name evidence="4" type="ORF">AMOL_1735</name>
    <name evidence="5" type="ORF">CPU12_02410</name>
</gene>
<comment type="similarity">
    <text evidence="1">Belongs to the PhzF family.</text>
</comment>
<dbReference type="PANTHER" id="PTHR13774">
    <property type="entry name" value="PHENAZINE BIOSYNTHESIS PROTEIN"/>
    <property type="match status" value="1"/>
</dbReference>
<dbReference type="KEGG" id="amol:AMOL_1735"/>